<keyword evidence="4" id="KW-1185">Reference proteome</keyword>
<evidence type="ECO:0008006" key="5">
    <source>
        <dbReference type="Google" id="ProtNLM"/>
    </source>
</evidence>
<dbReference type="InterPro" id="IPR012678">
    <property type="entry name" value="Ribosomal_uL23/eL15/eS24_sf"/>
</dbReference>
<gene>
    <name evidence="3" type="ORF">OH76DRAFT_1482166</name>
</gene>
<dbReference type="SUPFAM" id="SSF54189">
    <property type="entry name" value="Ribosomal proteins S24e, L23 and L15e"/>
    <property type="match status" value="1"/>
</dbReference>
<reference evidence="3 4" key="1">
    <citation type="journal article" date="2018" name="Biotechnol. Biofuels">
        <title>Integrative visual omics of the white-rot fungus Polyporus brumalis exposes the biotechnological potential of its oxidative enzymes for delignifying raw plant biomass.</title>
        <authorList>
            <person name="Miyauchi S."/>
            <person name="Rancon A."/>
            <person name="Drula E."/>
            <person name="Hage H."/>
            <person name="Chaduli D."/>
            <person name="Favel A."/>
            <person name="Grisel S."/>
            <person name="Henrissat B."/>
            <person name="Herpoel-Gimbert I."/>
            <person name="Ruiz-Duenas F.J."/>
            <person name="Chevret D."/>
            <person name="Hainaut M."/>
            <person name="Lin J."/>
            <person name="Wang M."/>
            <person name="Pangilinan J."/>
            <person name="Lipzen A."/>
            <person name="Lesage-Meessen L."/>
            <person name="Navarro D."/>
            <person name="Riley R."/>
            <person name="Grigoriev I.V."/>
            <person name="Zhou S."/>
            <person name="Raouche S."/>
            <person name="Rosso M.N."/>
        </authorList>
    </citation>
    <scope>NUCLEOTIDE SEQUENCE [LARGE SCALE GENOMIC DNA]</scope>
    <source>
        <strain evidence="3 4">BRFM 1820</strain>
    </source>
</reference>
<evidence type="ECO:0000256" key="2">
    <source>
        <dbReference type="ARBA" id="ARBA00023274"/>
    </source>
</evidence>
<dbReference type="GO" id="GO:1990904">
    <property type="term" value="C:ribonucleoprotein complex"/>
    <property type="evidence" value="ECO:0007669"/>
    <property type="project" value="UniProtKB-KW"/>
</dbReference>
<evidence type="ECO:0000313" key="4">
    <source>
        <dbReference type="Proteomes" id="UP000256964"/>
    </source>
</evidence>
<sequence length="107" mass="11672">MLITQVLPTVNPRPFVAECGKLRVLNSYWVDKDGVDTRHAVARIRGEAPGQTILRLPGSNSLATRARRRKQVYIAVARPGSSSRRTLDRSLQLLACAAGSKAGFADK</sequence>
<dbReference type="Proteomes" id="UP000256964">
    <property type="component" value="Unassembled WGS sequence"/>
</dbReference>
<dbReference type="GO" id="GO:0003735">
    <property type="term" value="F:structural constituent of ribosome"/>
    <property type="evidence" value="ECO:0007669"/>
    <property type="project" value="InterPro"/>
</dbReference>
<accession>A0A371DE73</accession>
<dbReference type="EMBL" id="KZ857398">
    <property type="protein sequence ID" value="RDX50772.1"/>
    <property type="molecule type" value="Genomic_DNA"/>
</dbReference>
<keyword evidence="2" id="KW-0687">Ribonucleoprotein</keyword>
<name>A0A371DE73_9APHY</name>
<dbReference type="GO" id="GO:0006412">
    <property type="term" value="P:translation"/>
    <property type="evidence" value="ECO:0007669"/>
    <property type="project" value="InterPro"/>
</dbReference>
<protein>
    <recommendedName>
        <fullName evidence="5">Ribosomal protein L15</fullName>
    </recommendedName>
</protein>
<dbReference type="GO" id="GO:0005840">
    <property type="term" value="C:ribosome"/>
    <property type="evidence" value="ECO:0007669"/>
    <property type="project" value="UniProtKB-KW"/>
</dbReference>
<dbReference type="AlphaFoldDB" id="A0A371DE73"/>
<keyword evidence="1" id="KW-0689">Ribosomal protein</keyword>
<evidence type="ECO:0000256" key="1">
    <source>
        <dbReference type="ARBA" id="ARBA00022980"/>
    </source>
</evidence>
<organism evidence="3 4">
    <name type="scientific">Lentinus brumalis</name>
    <dbReference type="NCBI Taxonomy" id="2498619"/>
    <lineage>
        <taxon>Eukaryota</taxon>
        <taxon>Fungi</taxon>
        <taxon>Dikarya</taxon>
        <taxon>Basidiomycota</taxon>
        <taxon>Agaricomycotina</taxon>
        <taxon>Agaricomycetes</taxon>
        <taxon>Polyporales</taxon>
        <taxon>Polyporaceae</taxon>
        <taxon>Lentinus</taxon>
    </lineage>
</organism>
<proteinExistence type="predicted"/>
<evidence type="ECO:0000313" key="3">
    <source>
        <dbReference type="EMBL" id="RDX50772.1"/>
    </source>
</evidence>